<evidence type="ECO:0000313" key="3">
    <source>
        <dbReference type="Proteomes" id="UP000053319"/>
    </source>
</evidence>
<reference evidence="2 3" key="1">
    <citation type="journal article" date="2012" name="Science">
        <title>The Paleozoic origin of enzymatic lignin decomposition reconstructed from 31 fungal genomes.</title>
        <authorList>
            <person name="Floudas D."/>
            <person name="Binder M."/>
            <person name="Riley R."/>
            <person name="Barry K."/>
            <person name="Blanchette R.A."/>
            <person name="Henrissat B."/>
            <person name="Martinez A.T."/>
            <person name="Otillar R."/>
            <person name="Spatafora J.W."/>
            <person name="Yadav J.S."/>
            <person name="Aerts A."/>
            <person name="Benoit I."/>
            <person name="Boyd A."/>
            <person name="Carlson A."/>
            <person name="Copeland A."/>
            <person name="Coutinho P.M."/>
            <person name="de Vries R.P."/>
            <person name="Ferreira P."/>
            <person name="Findley K."/>
            <person name="Foster B."/>
            <person name="Gaskell J."/>
            <person name="Glotzer D."/>
            <person name="Gorecki P."/>
            <person name="Heitman J."/>
            <person name="Hesse C."/>
            <person name="Hori C."/>
            <person name="Igarashi K."/>
            <person name="Jurgens J.A."/>
            <person name="Kallen N."/>
            <person name="Kersten P."/>
            <person name="Kohler A."/>
            <person name="Kuees U."/>
            <person name="Kumar T.K.A."/>
            <person name="Kuo A."/>
            <person name="LaButti K."/>
            <person name="Larrondo L.F."/>
            <person name="Lindquist E."/>
            <person name="Ling A."/>
            <person name="Lombard V."/>
            <person name="Lucas S."/>
            <person name="Lundell T."/>
            <person name="Martin R."/>
            <person name="McLaughlin D.J."/>
            <person name="Morgenstern I."/>
            <person name="Morin E."/>
            <person name="Murat C."/>
            <person name="Nagy L.G."/>
            <person name="Nolan M."/>
            <person name="Ohm R.A."/>
            <person name="Patyshakuliyeva A."/>
            <person name="Rokas A."/>
            <person name="Ruiz-Duenas F.J."/>
            <person name="Sabat G."/>
            <person name="Salamov A."/>
            <person name="Samejima M."/>
            <person name="Schmutz J."/>
            <person name="Slot J.C."/>
            <person name="St John F."/>
            <person name="Stenlid J."/>
            <person name="Sun H."/>
            <person name="Sun S."/>
            <person name="Syed K."/>
            <person name="Tsang A."/>
            <person name="Wiebenga A."/>
            <person name="Young D."/>
            <person name="Pisabarro A."/>
            <person name="Eastwood D.C."/>
            <person name="Martin F."/>
            <person name="Cullen D."/>
            <person name="Grigoriev I.V."/>
            <person name="Hibbett D.S."/>
        </authorList>
    </citation>
    <scope>NUCLEOTIDE SEQUENCE [LARGE SCALE GENOMIC DNA]</scope>
    <source>
        <strain evidence="2 3">LYAD-421 SS1</strain>
    </source>
</reference>
<gene>
    <name evidence="2" type="ORF">DICSQDRAFT_59364</name>
</gene>
<accession>R7T0P6</accession>
<feature type="non-terminal residue" evidence="2">
    <location>
        <position position="1"/>
    </location>
</feature>
<dbReference type="OMA" id="NYEGYWN"/>
<feature type="compositionally biased region" description="Pro residues" evidence="1">
    <location>
        <begin position="1"/>
        <end position="15"/>
    </location>
</feature>
<name>R7T0P6_DICSQ</name>
<sequence length="452" mass="51283">PSPAPARPQPPPPLSNPALPWKTHDVPVRVARQKARDAAQEARQKALIDLKRVLSSQKALLVGGANGLQAYRARAIQACLHLMVREGQGMMAASEVAARASLFSGKWGARLVRGWTQAWVRTRTLPESQRGRHPKVMSVLSHPTVRAYLRSEKWSQNPVKLKKLLNNELSPEESREYRHVLESDEMPNGLKAFVTSKILPRYHVKAGRFGLSRSTMVAQAHDGKHWSWLLNGESPLKKKGPGRGLHQSDFICSTVGWLYEASVSLEYGKNHEGFWNGELFCKQLTEKFFPAFRKAHGDGHIACILVDNSQGHSVYASDALRASKMNMNPGGAQPRMRDGWYLRDGEKVVQQMNFPSDHPEHPNQPKGMRANWLRENCDYSFETLRENMPKALRSVSLELIRKWEHRAWRFIDAYAEGLGAREAQQKVKEFSSRRYKSHRRVPEQLAQAMDVL</sequence>
<organism evidence="2 3">
    <name type="scientific">Dichomitus squalens (strain LYAD-421)</name>
    <name type="common">Western red white-rot fungus</name>
    <dbReference type="NCBI Taxonomy" id="732165"/>
    <lineage>
        <taxon>Eukaryota</taxon>
        <taxon>Fungi</taxon>
        <taxon>Dikarya</taxon>
        <taxon>Basidiomycota</taxon>
        <taxon>Agaricomycotina</taxon>
        <taxon>Agaricomycetes</taxon>
        <taxon>Polyporales</taxon>
        <taxon>Polyporaceae</taxon>
        <taxon>Dichomitus</taxon>
    </lineage>
</organism>
<dbReference type="KEGG" id="dsq:DICSQDRAFT_59364"/>
<protein>
    <submittedName>
        <fullName evidence="2">Uncharacterized protein</fullName>
    </submittedName>
</protein>
<dbReference type="GeneID" id="18842882"/>
<dbReference type="HOGENOM" id="CLU_005726_2_4_1"/>
<dbReference type="PANTHER" id="PTHR35871:SF1">
    <property type="entry name" value="CXC1-LIKE CYSTEINE CLUSTER ASSOCIATED WITH KDZ TRANSPOSASES DOMAIN-CONTAINING PROTEIN"/>
    <property type="match status" value="1"/>
</dbReference>
<dbReference type="Proteomes" id="UP000053319">
    <property type="component" value="Unassembled WGS sequence"/>
</dbReference>
<feature type="region of interest" description="Disordered" evidence="1">
    <location>
        <begin position="1"/>
        <end position="22"/>
    </location>
</feature>
<evidence type="ECO:0000313" key="2">
    <source>
        <dbReference type="EMBL" id="EJF61926.1"/>
    </source>
</evidence>
<dbReference type="PANTHER" id="PTHR35871">
    <property type="entry name" value="EXPRESSED PROTEIN"/>
    <property type="match status" value="1"/>
</dbReference>
<proteinExistence type="predicted"/>
<dbReference type="OrthoDB" id="3218065at2759"/>
<dbReference type="EMBL" id="JH719407">
    <property type="protein sequence ID" value="EJF61926.1"/>
    <property type="molecule type" value="Genomic_DNA"/>
</dbReference>
<dbReference type="AlphaFoldDB" id="R7T0P6"/>
<dbReference type="RefSeq" id="XP_007365181.1">
    <property type="nucleotide sequence ID" value="XM_007365119.1"/>
</dbReference>
<evidence type="ECO:0000256" key="1">
    <source>
        <dbReference type="SAM" id="MobiDB-lite"/>
    </source>
</evidence>